<sequence>MSREEGSESRCLLLGTLDTSQNDLIVVNKVCVHLEMRVELDKNIAQAGLLGVPVEQTALQVVL</sequence>
<keyword evidence="2" id="KW-1185">Reference proteome</keyword>
<proteinExistence type="predicted"/>
<comment type="caution">
    <text evidence="1">The sequence shown here is derived from an EMBL/GenBank/DDBJ whole genome shotgun (WGS) entry which is preliminary data.</text>
</comment>
<evidence type="ECO:0000313" key="2">
    <source>
        <dbReference type="Proteomes" id="UP000828390"/>
    </source>
</evidence>
<reference evidence="1" key="2">
    <citation type="submission" date="2020-11" db="EMBL/GenBank/DDBJ databases">
        <authorList>
            <person name="McCartney M.A."/>
            <person name="Auch B."/>
            <person name="Kono T."/>
            <person name="Mallez S."/>
            <person name="Becker A."/>
            <person name="Gohl D.M."/>
            <person name="Silverstein K.A.T."/>
            <person name="Koren S."/>
            <person name="Bechman K.B."/>
            <person name="Herman A."/>
            <person name="Abrahante J.E."/>
            <person name="Garbe J."/>
        </authorList>
    </citation>
    <scope>NUCLEOTIDE SEQUENCE</scope>
    <source>
        <strain evidence="1">Duluth1</strain>
        <tissue evidence="1">Whole animal</tissue>
    </source>
</reference>
<accession>A0A9D4CXZ8</accession>
<organism evidence="1 2">
    <name type="scientific">Dreissena polymorpha</name>
    <name type="common">Zebra mussel</name>
    <name type="synonym">Mytilus polymorpha</name>
    <dbReference type="NCBI Taxonomy" id="45954"/>
    <lineage>
        <taxon>Eukaryota</taxon>
        <taxon>Metazoa</taxon>
        <taxon>Spiralia</taxon>
        <taxon>Lophotrochozoa</taxon>
        <taxon>Mollusca</taxon>
        <taxon>Bivalvia</taxon>
        <taxon>Autobranchia</taxon>
        <taxon>Heteroconchia</taxon>
        <taxon>Euheterodonta</taxon>
        <taxon>Imparidentia</taxon>
        <taxon>Neoheterodontei</taxon>
        <taxon>Myida</taxon>
        <taxon>Dreissenoidea</taxon>
        <taxon>Dreissenidae</taxon>
        <taxon>Dreissena</taxon>
    </lineage>
</organism>
<name>A0A9D4CXZ8_DREPO</name>
<gene>
    <name evidence="1" type="ORF">DPMN_042041</name>
</gene>
<reference evidence="1" key="1">
    <citation type="journal article" date="2019" name="bioRxiv">
        <title>The Genome of the Zebra Mussel, Dreissena polymorpha: A Resource for Invasive Species Research.</title>
        <authorList>
            <person name="McCartney M.A."/>
            <person name="Auch B."/>
            <person name="Kono T."/>
            <person name="Mallez S."/>
            <person name="Zhang Y."/>
            <person name="Obille A."/>
            <person name="Becker A."/>
            <person name="Abrahante J.E."/>
            <person name="Garbe J."/>
            <person name="Badalamenti J.P."/>
            <person name="Herman A."/>
            <person name="Mangelson H."/>
            <person name="Liachko I."/>
            <person name="Sullivan S."/>
            <person name="Sone E.D."/>
            <person name="Koren S."/>
            <person name="Silverstein K.A.T."/>
            <person name="Beckman K.B."/>
            <person name="Gohl D.M."/>
        </authorList>
    </citation>
    <scope>NUCLEOTIDE SEQUENCE</scope>
    <source>
        <strain evidence="1">Duluth1</strain>
        <tissue evidence="1">Whole animal</tissue>
    </source>
</reference>
<evidence type="ECO:0000313" key="1">
    <source>
        <dbReference type="EMBL" id="KAH3735508.1"/>
    </source>
</evidence>
<protein>
    <submittedName>
        <fullName evidence="1">Uncharacterized protein</fullName>
    </submittedName>
</protein>
<dbReference type="Proteomes" id="UP000828390">
    <property type="component" value="Unassembled WGS sequence"/>
</dbReference>
<dbReference type="EMBL" id="JAIWYP010000011">
    <property type="protein sequence ID" value="KAH3735508.1"/>
    <property type="molecule type" value="Genomic_DNA"/>
</dbReference>
<dbReference type="AlphaFoldDB" id="A0A9D4CXZ8"/>